<feature type="domain" description="Rad21/Rec8-like protein N-terminal" evidence="2">
    <location>
        <begin position="1"/>
        <end position="110"/>
    </location>
</feature>
<dbReference type="RefSeq" id="XP_011501825.1">
    <property type="nucleotide sequence ID" value="XM_011503523.1"/>
</dbReference>
<evidence type="ECO:0000313" key="4">
    <source>
        <dbReference type="RefSeq" id="XP_011501825.1"/>
    </source>
</evidence>
<proteinExistence type="predicted"/>
<evidence type="ECO:0000313" key="3">
    <source>
        <dbReference type="Proteomes" id="UP000695007"/>
    </source>
</evidence>
<reference evidence="4" key="1">
    <citation type="submission" date="2025-08" db="UniProtKB">
        <authorList>
            <consortium name="RefSeq"/>
        </authorList>
    </citation>
    <scope>IDENTIFICATION</scope>
</reference>
<protein>
    <submittedName>
        <fullName evidence="4">Uncharacterized protein LOC105365381</fullName>
    </submittedName>
</protein>
<sequence length="297" mass="32692">MFYSVDLLRIRKNKKGRIPACWLAATIKEFVGIGIHKLSKADLERLDVEAACCDIFDGITGNEISNRFSLYLSSQLTFGLLKIFRQQVINVEEACQQLYTSILTNSTMSKKEISSKKPVGKTIGAVKDVEMETVDLTCLFPENEVDKHLIQEELPMKTLSSTSNPSELARSPITPLTARRSIFKAHDMSFIMDADPGISGCVPMNEEAAHSLSNAIEPGAEEQARISVRFSIPTGTADQLLAEQNVDEIIAPPQISDESFTGLSTSDASFGRLQKIAKRLKTPQSKDKSGLRQAAPR</sequence>
<evidence type="ECO:0000256" key="1">
    <source>
        <dbReference type="SAM" id="MobiDB-lite"/>
    </source>
</evidence>
<accession>A0AAJ7DZ79</accession>
<keyword evidence="3" id="KW-1185">Reference proteome</keyword>
<organism evidence="3 4">
    <name type="scientific">Ceratosolen solmsi marchali</name>
    <dbReference type="NCBI Taxonomy" id="326594"/>
    <lineage>
        <taxon>Eukaryota</taxon>
        <taxon>Metazoa</taxon>
        <taxon>Ecdysozoa</taxon>
        <taxon>Arthropoda</taxon>
        <taxon>Hexapoda</taxon>
        <taxon>Insecta</taxon>
        <taxon>Pterygota</taxon>
        <taxon>Neoptera</taxon>
        <taxon>Endopterygota</taxon>
        <taxon>Hymenoptera</taxon>
        <taxon>Apocrita</taxon>
        <taxon>Proctotrupomorpha</taxon>
        <taxon>Chalcidoidea</taxon>
        <taxon>Agaonidae</taxon>
        <taxon>Agaoninae</taxon>
        <taxon>Ceratosolen</taxon>
    </lineage>
</organism>
<dbReference type="Pfam" id="PF04825">
    <property type="entry name" value="Rad21_Rec8_N"/>
    <property type="match status" value="1"/>
</dbReference>
<dbReference type="Proteomes" id="UP000695007">
    <property type="component" value="Unplaced"/>
</dbReference>
<feature type="region of interest" description="Disordered" evidence="1">
    <location>
        <begin position="278"/>
        <end position="297"/>
    </location>
</feature>
<dbReference type="KEGG" id="csol:105365381"/>
<name>A0AAJ7DZ79_9HYME</name>
<dbReference type="AlphaFoldDB" id="A0AAJ7DZ79"/>
<dbReference type="GeneID" id="105365381"/>
<evidence type="ECO:0000259" key="2">
    <source>
        <dbReference type="Pfam" id="PF04825"/>
    </source>
</evidence>
<gene>
    <name evidence="4" type="primary">LOC105365381</name>
</gene>
<dbReference type="InterPro" id="IPR006910">
    <property type="entry name" value="Rad21_Rec8_N"/>
</dbReference>